<sequence length="60" mass="6909">MRECISICSSDDESVIENEEIIEITNNQFKKMVNDLQELFLKVMDDLAIIEKSKKVSGDE</sequence>
<dbReference type="GeneID" id="26637855"/>
<dbReference type="EMBL" id="KP282673">
    <property type="protein sequence ID" value="ALG96765.1"/>
    <property type="molecule type" value="Genomic_DNA"/>
</dbReference>
<evidence type="ECO:0000313" key="1">
    <source>
        <dbReference type="EMBL" id="ALG96765.1"/>
    </source>
</evidence>
<reference evidence="1 2" key="1">
    <citation type="journal article" date="2015" name="Environ. Microbiol.">
        <title>Novel viral genomes identified from six metagenomes reveal wide distribution of archaeal viruses and high viral diversity in terrestrial hot springs.</title>
        <authorList>
            <person name="Gudbergsdottir S.R."/>
            <person name="Menzel P."/>
            <person name="Krogh A."/>
            <person name="Young M."/>
            <person name="Peng X."/>
        </authorList>
    </citation>
    <scope>NUCLEOTIDE SEQUENCE [LARGE SCALE GENOMIC DNA]</scope>
    <source>
        <strain evidence="1 2">ABV2</strain>
    </source>
</reference>
<protein>
    <submittedName>
        <fullName evidence="1">Uncharacterized protein</fullName>
    </submittedName>
</protein>
<dbReference type="RefSeq" id="YP_009211287.1">
    <property type="nucleotide sequence ID" value="NC_028938.1"/>
</dbReference>
<proteinExistence type="predicted"/>
<evidence type="ECO:0000313" key="2">
    <source>
        <dbReference type="Proteomes" id="UP000202536"/>
    </source>
</evidence>
<organism evidence="1 2">
    <name type="scientific">Acidianus bottle-shaped virus 2 strain ABV2</name>
    <dbReference type="NCBI Taxonomy" id="1732173"/>
    <lineage>
        <taxon>Viruses</taxon>
        <taxon>Viruses incertae sedis</taxon>
        <taxon>Ampullaviridae</taxon>
        <taxon>Bottigliavirus</taxon>
        <taxon>Bottigliavirus puteoliense</taxon>
        <taxon>Bottigliavirus ABV2</taxon>
    </lineage>
</organism>
<accession>A0A0N9P4F7</accession>
<dbReference type="KEGG" id="vg:26637855"/>
<dbReference type="Proteomes" id="UP000202536">
    <property type="component" value="Segment"/>
</dbReference>
<name>A0A0N9P4F7_9VIRU</name>
<keyword evidence="2" id="KW-1185">Reference proteome</keyword>